<organism evidence="7 8">
    <name type="scientific">Tannerella sp. oral taxon BU063 isolate Cell 1/3</name>
    <dbReference type="NCBI Taxonomy" id="1411022"/>
    <lineage>
        <taxon>Bacteria</taxon>
        <taxon>Pseudomonadati</taxon>
        <taxon>Bacteroidota</taxon>
        <taxon>Bacteroidia</taxon>
        <taxon>Bacteroidales</taxon>
        <taxon>Tannerellaceae</taxon>
        <taxon>Tannerella</taxon>
    </lineage>
</organism>
<evidence type="ECO:0000256" key="3">
    <source>
        <dbReference type="ARBA" id="ARBA00022989"/>
    </source>
</evidence>
<name>W2CKM2_9BACT</name>
<dbReference type="GO" id="GO:0016020">
    <property type="term" value="C:membrane"/>
    <property type="evidence" value="ECO:0007669"/>
    <property type="project" value="UniProtKB-SubCell"/>
</dbReference>
<evidence type="ECO:0000259" key="6">
    <source>
        <dbReference type="Pfam" id="PF01694"/>
    </source>
</evidence>
<evidence type="ECO:0000256" key="5">
    <source>
        <dbReference type="SAM" id="Phobius"/>
    </source>
</evidence>
<keyword evidence="4 5" id="KW-0472">Membrane</keyword>
<dbReference type="Gene3D" id="1.20.1540.10">
    <property type="entry name" value="Rhomboid-like"/>
    <property type="match status" value="1"/>
</dbReference>
<evidence type="ECO:0000256" key="4">
    <source>
        <dbReference type="ARBA" id="ARBA00023136"/>
    </source>
</evidence>
<reference evidence="7 8" key="1">
    <citation type="submission" date="2013-11" db="EMBL/GenBank/DDBJ databases">
        <title>Single cell genomics of uncultured Tannerella BU063 (oral taxon 286).</title>
        <authorList>
            <person name="Beall C.J."/>
            <person name="Campbell A.G."/>
            <person name="Griffen A.L."/>
            <person name="Podar M."/>
            <person name="Leys E.J."/>
        </authorList>
    </citation>
    <scope>NUCLEOTIDE SEQUENCE [LARGE SCALE GENOMIC DNA]</scope>
    <source>
        <strain evidence="7">Cell 1/3</strain>
    </source>
</reference>
<evidence type="ECO:0000313" key="7">
    <source>
        <dbReference type="EMBL" id="ETK07036.1"/>
    </source>
</evidence>
<sequence>MMQNRFSNTMQMPPVTQNLILINALCWLASLVLPRFGIDLIELGGLHFPGTHTFHWFQPLTYMFLHDTRSIGHLFFNMFAVFMFGRVLEMTWGPRRFLFYYLATGVGAALVQELTWLYTVSSYAAGNGLSIMQQVALDPGVSMLVTIGASGAVFGVLLAFGMLFPNAPLYVMFVPIPIKAKYFVVIYGLIELFMGVANFTNDNVAHFAHLGGMLFGLILILYWRKKDKDHGRVSY</sequence>
<dbReference type="GO" id="GO:0004252">
    <property type="term" value="F:serine-type endopeptidase activity"/>
    <property type="evidence" value="ECO:0007669"/>
    <property type="project" value="InterPro"/>
</dbReference>
<keyword evidence="2 5" id="KW-0812">Transmembrane</keyword>
<dbReference type="InterPro" id="IPR035952">
    <property type="entry name" value="Rhomboid-like_sf"/>
</dbReference>
<proteinExistence type="predicted"/>
<evidence type="ECO:0000313" key="8">
    <source>
        <dbReference type="Proteomes" id="UP000034982"/>
    </source>
</evidence>
<keyword evidence="3 5" id="KW-1133">Transmembrane helix</keyword>
<dbReference type="PANTHER" id="PTHR43066">
    <property type="entry name" value="RHOMBOID-RELATED PROTEIN"/>
    <property type="match status" value="1"/>
</dbReference>
<comment type="caution">
    <text evidence="7">The sequence shown here is derived from an EMBL/GenBank/DDBJ whole genome shotgun (WGS) entry which is preliminary data.</text>
</comment>
<feature type="transmembrane region" description="Helical" evidence="5">
    <location>
        <begin position="206"/>
        <end position="223"/>
    </location>
</feature>
<protein>
    <submittedName>
        <fullName evidence="7">Membrane protein</fullName>
    </submittedName>
</protein>
<dbReference type="PANTHER" id="PTHR43066:SF11">
    <property type="entry name" value="PEPTIDASE S54 RHOMBOID DOMAIN-CONTAINING PROTEIN"/>
    <property type="match status" value="1"/>
</dbReference>
<feature type="transmembrane region" description="Helical" evidence="5">
    <location>
        <begin position="100"/>
        <end position="120"/>
    </location>
</feature>
<accession>W2CKM2</accession>
<gene>
    <name evidence="7" type="ORF">T230_09270</name>
</gene>
<dbReference type="Proteomes" id="UP000034982">
    <property type="component" value="Unassembled WGS sequence"/>
</dbReference>
<evidence type="ECO:0000256" key="2">
    <source>
        <dbReference type="ARBA" id="ARBA00022692"/>
    </source>
</evidence>
<feature type="transmembrane region" description="Helical" evidence="5">
    <location>
        <begin position="140"/>
        <end position="161"/>
    </location>
</feature>
<feature type="transmembrane region" description="Helical" evidence="5">
    <location>
        <begin position="70"/>
        <end position="88"/>
    </location>
</feature>
<dbReference type="PATRIC" id="fig|1411022.3.peg.1002"/>
<dbReference type="Pfam" id="PF01694">
    <property type="entry name" value="Rhomboid"/>
    <property type="match status" value="1"/>
</dbReference>
<dbReference type="EMBL" id="AYYE01001091">
    <property type="protein sequence ID" value="ETK07036.1"/>
    <property type="molecule type" value="Genomic_DNA"/>
</dbReference>
<dbReference type="AlphaFoldDB" id="W2CKM2"/>
<evidence type="ECO:0000256" key="1">
    <source>
        <dbReference type="ARBA" id="ARBA00004141"/>
    </source>
</evidence>
<dbReference type="InterPro" id="IPR022764">
    <property type="entry name" value="Peptidase_S54_rhomboid_dom"/>
</dbReference>
<dbReference type="SUPFAM" id="SSF144091">
    <property type="entry name" value="Rhomboid-like"/>
    <property type="match status" value="1"/>
</dbReference>
<feature type="domain" description="Peptidase S54 rhomboid" evidence="6">
    <location>
        <begin position="55"/>
        <end position="223"/>
    </location>
</feature>
<comment type="subcellular location">
    <subcellularLocation>
        <location evidence="1">Membrane</location>
        <topology evidence="1">Multi-pass membrane protein</topology>
    </subcellularLocation>
</comment>